<dbReference type="eggNOG" id="KOG2408">
    <property type="taxonomic scope" value="Eukaryota"/>
</dbReference>
<dbReference type="Gene3D" id="1.10.640.10">
    <property type="entry name" value="Haem peroxidase domain superfamily, animal type"/>
    <property type="match status" value="1"/>
</dbReference>
<sequence>MNIPSRIKPFDVHIETSRLPSEWEVWKLDLESFFIAQRIETQSERRAQLAYLGGPGLQELLRHLPGVNQVPHVTLDPPFYDVAIRCLDEYFEPFRRKTFERHVFHQIRQTPGERFADFVMRLRKQISRCGYGANVVDELIADRIAQGCASEDLRIKLLQKDRSLEEIVALGTSMVESAEHSKKFYQLSTLKPESHDINKVSERRWNWKPQNTKREGMFKQPRFEKRTSERQTDRFICYSCGRRGHIQGSDECPAKRTKCANCGRIGHWAERCYSRGDSHKRRQQSPGRGPPQKRIRAITEEVEKQKSSDYIFFAMGRNVFMFKVGGVDIPMTIDSGADANVITSDIWEQMKESGVKVCEMTNEVDRTLIAYASNEPMKMKGMFHADIEADDLHLPDNPKHYNEYSRQCHVPVKCASDRRCPEVYDWKDLERWAQQEAYSRFEWESSFTDKPCSLISHSEYDYNLFSTGALSSDEEIGVKNTMTTDILLEYLASGAKCPVRNLLEGRCPNVSRALSLEECQHQRLYKCDPNYPYRSYNGICNNLQHATWGQAGNPMKLEIAPCFDDFVSKQRRSSTGRTLPNNRKVISDIQRALRNITARHVSDEMFSIFGLMFAEFATSDMIGRVMKRARNSTGGFRGCRADGKGISPYQAPLTAPLTVLPDDSNYGPKNVECLNFSPIENANDQCDLRYPTKRNTATSYLDLSAMYGNGDQYDENGKLKTSYCGASATFDRNHVISIQFMAIAGLFAQLHNYCIDRVRSCGQESKEEDIIEKCRSLTIGVYQRIVYDEWLYSLFGDDLFQQCDFNCKYDENLESSVSSTYTNAPGRFQHIWIPDHFSLSEGGKQVLKPVFEFFHNFGSFDCKSVLEGMFNDSIRVDTLSETLINTFFTDDGVHGHCLLCLDLERGRDAGLCPLVLYKHYFDRISENPTKCYESFDDLNDIFYEELINVFKKHYESPFDLDALFLIFEKEIPNGAFMPRTVAASTCLQFKNLKCSDRFFYSWNQFLTPAQKELINSIDMVTLLAMFGGIEQVPRNPWFINSEAIYANKIKQEMNSKHHLFCSL</sequence>
<keyword evidence="3" id="KW-0863">Zinc-finger</keyword>
<dbReference type="SMART" id="SM00343">
    <property type="entry name" value="ZnF_C2HC"/>
    <property type="match status" value="2"/>
</dbReference>
<dbReference type="SUPFAM" id="SSF57756">
    <property type="entry name" value="Retrovirus zinc finger-like domains"/>
    <property type="match status" value="1"/>
</dbReference>
<dbReference type="PaxDb" id="7159-AAEL017467-PA"/>
<dbReference type="PROSITE" id="PS50292">
    <property type="entry name" value="PEROXIDASE_3"/>
    <property type="match status" value="1"/>
</dbReference>
<dbReference type="GO" id="GO:0006979">
    <property type="term" value="P:response to oxidative stress"/>
    <property type="evidence" value="ECO:0007669"/>
    <property type="project" value="InterPro"/>
</dbReference>
<dbReference type="InterPro" id="IPR001878">
    <property type="entry name" value="Znf_CCHC"/>
</dbReference>
<dbReference type="InterPro" id="IPR019791">
    <property type="entry name" value="Haem_peroxidase_animal"/>
</dbReference>
<dbReference type="SUPFAM" id="SSF48113">
    <property type="entry name" value="Heme-dependent peroxidases"/>
    <property type="match status" value="1"/>
</dbReference>
<dbReference type="InterPro" id="IPR037120">
    <property type="entry name" value="Haem_peroxidase_sf_animal"/>
</dbReference>
<proteinExistence type="predicted"/>
<evidence type="ECO:0000256" key="3">
    <source>
        <dbReference type="PROSITE-ProRule" id="PRU00047"/>
    </source>
</evidence>
<dbReference type="InterPro" id="IPR001969">
    <property type="entry name" value="Aspartic_peptidase_AS"/>
</dbReference>
<feature type="binding site" description="axial binding residue" evidence="2">
    <location>
        <position position="830"/>
    </location>
    <ligand>
        <name>heme b</name>
        <dbReference type="ChEBI" id="CHEBI:60344"/>
    </ligand>
    <ligandPart>
        <name>Fe</name>
        <dbReference type="ChEBI" id="CHEBI:18248"/>
    </ligandPart>
</feature>
<organism evidence="6 7">
    <name type="scientific">Aedes aegypti</name>
    <name type="common">Yellowfever mosquito</name>
    <name type="synonym">Culex aegypti</name>
    <dbReference type="NCBI Taxonomy" id="7159"/>
    <lineage>
        <taxon>Eukaryota</taxon>
        <taxon>Metazoa</taxon>
        <taxon>Ecdysozoa</taxon>
        <taxon>Arthropoda</taxon>
        <taxon>Hexapoda</taxon>
        <taxon>Insecta</taxon>
        <taxon>Pterygota</taxon>
        <taxon>Neoptera</taxon>
        <taxon>Endopterygota</taxon>
        <taxon>Diptera</taxon>
        <taxon>Nematocera</taxon>
        <taxon>Culicoidea</taxon>
        <taxon>Culicidae</taxon>
        <taxon>Culicinae</taxon>
        <taxon>Aedini</taxon>
        <taxon>Aedes</taxon>
        <taxon>Stegomyia</taxon>
    </lineage>
</organism>
<feature type="domain" description="CCHC-type" evidence="5">
    <location>
        <begin position="258"/>
        <end position="272"/>
    </location>
</feature>
<dbReference type="GO" id="GO:0008270">
    <property type="term" value="F:zinc ion binding"/>
    <property type="evidence" value="ECO:0007669"/>
    <property type="project" value="UniProtKB-KW"/>
</dbReference>
<dbReference type="Gene3D" id="4.10.60.10">
    <property type="entry name" value="Zinc finger, CCHC-type"/>
    <property type="match status" value="1"/>
</dbReference>
<feature type="region of interest" description="Disordered" evidence="4">
    <location>
        <begin position="275"/>
        <end position="294"/>
    </location>
</feature>
<dbReference type="STRING" id="7159.J9HHK3"/>
<dbReference type="GO" id="GO:0003676">
    <property type="term" value="F:nucleic acid binding"/>
    <property type="evidence" value="ECO:0007669"/>
    <property type="project" value="InterPro"/>
</dbReference>
<evidence type="ECO:0000256" key="2">
    <source>
        <dbReference type="PIRSR" id="PIRSR619791-2"/>
    </source>
</evidence>
<name>J9HHK3_AEDAE</name>
<dbReference type="Proteomes" id="UP000682892">
    <property type="component" value="Unassembled WGS sequence"/>
</dbReference>
<dbReference type="PROSITE" id="PS50158">
    <property type="entry name" value="ZF_CCHC"/>
    <property type="match status" value="1"/>
</dbReference>
<accession>J9HHK3</accession>
<dbReference type="PhylomeDB" id="J9HHK3"/>
<dbReference type="PANTHER" id="PTHR11475:SF134">
    <property type="entry name" value="LD42267P"/>
    <property type="match status" value="1"/>
</dbReference>
<reference evidence="6" key="3">
    <citation type="submission" date="2012-09" db="EMBL/GenBank/DDBJ databases">
        <authorList>
            <consortium name="VectorBase"/>
        </authorList>
    </citation>
    <scope>NUCLEOTIDE SEQUENCE</scope>
    <source>
        <strain evidence="6">Liverpool</strain>
    </source>
</reference>
<dbReference type="PROSITE" id="PS00141">
    <property type="entry name" value="ASP_PROTEASE"/>
    <property type="match status" value="1"/>
</dbReference>
<protein>
    <submittedName>
        <fullName evidence="6">AAEL017467-PA</fullName>
    </submittedName>
</protein>
<dbReference type="GO" id="GO:0004190">
    <property type="term" value="F:aspartic-type endopeptidase activity"/>
    <property type="evidence" value="ECO:0007669"/>
    <property type="project" value="InterPro"/>
</dbReference>
<evidence type="ECO:0000259" key="5">
    <source>
        <dbReference type="PROSITE" id="PS50158"/>
    </source>
</evidence>
<keyword evidence="3" id="KW-0862">Zinc</keyword>
<keyword evidence="2" id="KW-0479">Metal-binding</keyword>
<evidence type="ECO:0000313" key="7">
    <source>
        <dbReference type="Proteomes" id="UP000682892"/>
    </source>
</evidence>
<dbReference type="EMBL" id="CH477194">
    <property type="protein sequence ID" value="EJY57339.1"/>
    <property type="molecule type" value="Genomic_DNA"/>
</dbReference>
<dbReference type="InterPro" id="IPR036875">
    <property type="entry name" value="Znf_CCHC_sf"/>
</dbReference>
<reference evidence="6" key="1">
    <citation type="submission" date="2005-10" db="EMBL/GenBank/DDBJ databases">
        <authorList>
            <person name="Loftus B.J."/>
            <person name="Nene V.M."/>
            <person name="Hannick L.I."/>
            <person name="Bidwell S."/>
            <person name="Haas B."/>
            <person name="Amedeo P."/>
            <person name="Orvis J."/>
            <person name="Wortman J.R."/>
            <person name="White O.R."/>
            <person name="Salzberg S."/>
            <person name="Shumway M."/>
            <person name="Koo H."/>
            <person name="Zhao Y."/>
            <person name="Holmes M."/>
            <person name="Miller J."/>
            <person name="Schatz M."/>
            <person name="Pop M."/>
            <person name="Pai G."/>
            <person name="Utterback T."/>
            <person name="Rogers Y.-H."/>
            <person name="Kravitz S."/>
            <person name="Fraser C.M."/>
        </authorList>
    </citation>
    <scope>NUCLEOTIDE SEQUENCE</scope>
    <source>
        <strain evidence="6">Liverpool</strain>
    </source>
</reference>
<evidence type="ECO:0000256" key="4">
    <source>
        <dbReference type="SAM" id="MobiDB-lite"/>
    </source>
</evidence>
<gene>
    <name evidence="6" type="ORF">AaeL_AAEL017467</name>
</gene>
<dbReference type="GO" id="GO:0004601">
    <property type="term" value="F:peroxidase activity"/>
    <property type="evidence" value="ECO:0007669"/>
    <property type="project" value="UniProtKB-KW"/>
</dbReference>
<dbReference type="PANTHER" id="PTHR11475">
    <property type="entry name" value="OXIDASE/PEROXIDASE"/>
    <property type="match status" value="1"/>
</dbReference>
<dbReference type="InterPro" id="IPR010255">
    <property type="entry name" value="Haem_peroxidase_sf"/>
</dbReference>
<dbReference type="VEuPathDB" id="VectorBase:AAEL017467"/>
<evidence type="ECO:0000313" key="6">
    <source>
        <dbReference type="EMBL" id="EJY57339.1"/>
    </source>
</evidence>
<dbReference type="Pfam" id="PF03098">
    <property type="entry name" value="An_peroxidase"/>
    <property type="match status" value="1"/>
</dbReference>
<keyword evidence="2" id="KW-0349">Heme</keyword>
<dbReference type="HOGENOM" id="CLU_288887_0_0_1"/>
<dbReference type="GO" id="GO:0020037">
    <property type="term" value="F:heme binding"/>
    <property type="evidence" value="ECO:0007669"/>
    <property type="project" value="InterPro"/>
</dbReference>
<evidence type="ECO:0000256" key="1">
    <source>
        <dbReference type="ARBA" id="ARBA00022559"/>
    </source>
</evidence>
<keyword evidence="1" id="KW-0575">Peroxidase</keyword>
<dbReference type="AlphaFoldDB" id="J9HHK3"/>
<keyword evidence="2" id="KW-0408">Iron</keyword>
<dbReference type="GO" id="GO:0006508">
    <property type="term" value="P:proteolysis"/>
    <property type="evidence" value="ECO:0007669"/>
    <property type="project" value="InterPro"/>
</dbReference>
<reference evidence="6" key="2">
    <citation type="journal article" date="2007" name="Science">
        <title>Genome sequence of Aedes aegypti, a major arbovirus vector.</title>
        <authorList>
            <person name="Nene V."/>
            <person name="Wortman J.R."/>
            <person name="Lawson D."/>
            <person name="Haas B."/>
            <person name="Kodira C."/>
            <person name="Tu Z.J."/>
            <person name="Loftus B."/>
            <person name="Xi Z."/>
            <person name="Megy K."/>
            <person name="Grabherr M."/>
            <person name="Ren Q."/>
            <person name="Zdobnov E.M."/>
            <person name="Lobo N.F."/>
            <person name="Campbell K.S."/>
            <person name="Brown S.E."/>
            <person name="Bonaldo M.F."/>
            <person name="Zhu J."/>
            <person name="Sinkins S.P."/>
            <person name="Hogenkamp D.G."/>
            <person name="Amedeo P."/>
            <person name="Arensburger P."/>
            <person name="Atkinson P.W."/>
            <person name="Bidwell S."/>
            <person name="Biedler J."/>
            <person name="Birney E."/>
            <person name="Bruggner R.V."/>
            <person name="Costas J."/>
            <person name="Coy M.R."/>
            <person name="Crabtree J."/>
            <person name="Crawford M."/>
            <person name="Debruyn B."/>
            <person name="Decaprio D."/>
            <person name="Eiglmeier K."/>
            <person name="Eisenstadt E."/>
            <person name="El-Dorry H."/>
            <person name="Gelbart W.M."/>
            <person name="Gomes S.L."/>
            <person name="Hammond M."/>
            <person name="Hannick L.I."/>
            <person name="Hogan J.R."/>
            <person name="Holmes M.H."/>
            <person name="Jaffe D."/>
            <person name="Johnston J.S."/>
            <person name="Kennedy R.C."/>
            <person name="Koo H."/>
            <person name="Kravitz S."/>
            <person name="Kriventseva E.V."/>
            <person name="Kulp D."/>
            <person name="Labutti K."/>
            <person name="Lee E."/>
            <person name="Li S."/>
            <person name="Lovin D.D."/>
            <person name="Mao C."/>
            <person name="Mauceli E."/>
            <person name="Menck C.F."/>
            <person name="Miller J.R."/>
            <person name="Montgomery P."/>
            <person name="Mori A."/>
            <person name="Nascimento A.L."/>
            <person name="Naveira H.F."/>
            <person name="Nusbaum C."/>
            <person name="O'leary S."/>
            <person name="Orvis J."/>
            <person name="Pertea M."/>
            <person name="Quesneville H."/>
            <person name="Reidenbach K.R."/>
            <person name="Rogers Y.H."/>
            <person name="Roth C.W."/>
            <person name="Schneider J.R."/>
            <person name="Schatz M."/>
            <person name="Shumway M."/>
            <person name="Stanke M."/>
            <person name="Stinson E.O."/>
            <person name="Tubio J.M."/>
            <person name="Vanzee J.P."/>
            <person name="Verjovski-Almeida S."/>
            <person name="Werner D."/>
            <person name="White O."/>
            <person name="Wyder S."/>
            <person name="Zeng Q."/>
            <person name="Zhao Q."/>
            <person name="Zhao Y."/>
            <person name="Hill C.A."/>
            <person name="Raikhel A.S."/>
            <person name="Soares M.B."/>
            <person name="Knudson D.L."/>
            <person name="Lee N.H."/>
            <person name="Galagan J."/>
            <person name="Salzberg S.L."/>
            <person name="Paulsen I.T."/>
            <person name="Dimopoulos G."/>
            <person name="Collins F.H."/>
            <person name="Birren B."/>
            <person name="Fraser-Liggett C.M."/>
            <person name="Severson D.W."/>
        </authorList>
    </citation>
    <scope>NUCLEOTIDE SEQUENCE [LARGE SCALE GENOMIC DNA]</scope>
    <source>
        <strain evidence="6">Liverpool</strain>
    </source>
</reference>
<keyword evidence="1" id="KW-0560">Oxidoreductase</keyword>